<dbReference type="GeneID" id="108808005"/>
<evidence type="ECO:0000313" key="2">
    <source>
        <dbReference type="Proteomes" id="UP000504610"/>
    </source>
</evidence>
<reference evidence="2" key="1">
    <citation type="journal article" date="2019" name="Database">
        <title>The radish genome database (RadishGD): an integrated information resource for radish genomics.</title>
        <authorList>
            <person name="Yu H.J."/>
            <person name="Baek S."/>
            <person name="Lee Y.J."/>
            <person name="Cho A."/>
            <person name="Mun J.H."/>
        </authorList>
    </citation>
    <scope>NUCLEOTIDE SEQUENCE [LARGE SCALE GENOMIC DNA]</scope>
    <source>
        <strain evidence="2">cv. WK10039</strain>
    </source>
</reference>
<gene>
    <name evidence="3" type="primary">LOC108808005</name>
</gene>
<evidence type="ECO:0000259" key="1">
    <source>
        <dbReference type="Pfam" id="PF13966"/>
    </source>
</evidence>
<dbReference type="PANTHER" id="PTHR33116:SF80">
    <property type="entry name" value="REVERSE TRANSCRIPTASE ZINC-BINDING DOMAIN-CONTAINING PROTEIN"/>
    <property type="match status" value="1"/>
</dbReference>
<keyword evidence="2" id="KW-1185">Reference proteome</keyword>
<accession>A0A6J0JL30</accession>
<dbReference type="Proteomes" id="UP000504610">
    <property type="component" value="Chromosome 6"/>
</dbReference>
<reference evidence="3" key="2">
    <citation type="submission" date="2025-08" db="UniProtKB">
        <authorList>
            <consortium name="RefSeq"/>
        </authorList>
    </citation>
    <scope>IDENTIFICATION</scope>
    <source>
        <tissue evidence="3">Leaf</tissue>
    </source>
</reference>
<dbReference type="Pfam" id="PF13966">
    <property type="entry name" value="zf-RVT"/>
    <property type="match status" value="1"/>
</dbReference>
<feature type="domain" description="Reverse transcriptase zinc-binding" evidence="1">
    <location>
        <begin position="305"/>
        <end position="389"/>
    </location>
</feature>
<name>A0A6J0JL30_RAPSA</name>
<dbReference type="KEGG" id="rsz:108808005"/>
<sequence>MQDISLQKSTFFASGLSEQEITTIQASTGMPCGSLPMRYLGVPLCTKKLNLQNCEPLLQQIKQRLASWSAKALSFAGRLLLIKTVISGVFTFWCSSFILPKACINRINSLCGHFLWNGNIEGHHTARVSWETVILTKAEEGLGVKDLHSWNLACILKLIWMLFFRPSSVWVCWFKEVILRGDISNYWTIKKSSTHSWLANRMIKARDLILPLLKRRIGNGETTRFWFDNWSPFGSIDTFLNGNSSRLGIPKNATLASLFTATRWRFPPARTDNQLLLQVHLTTVLLTQEEDYYEWEIEGKVRLKYHTGEMYTYLKGHQPLVPWAKIVWCSYAIPRQSFLTWLVLLDRCPTRDRLNRWGLNVDPMCLLCNTQHETRNHLFFECGFSLAIWTQVAARCDLQPLRSWEDTLLQLQALRSPRHALRLTLLALQATVYWVWSKRNSRLHSRVFRSPDAIVSLIDKQLRNRLQSIRLTNPTSSSAMTQLWFLHSQV</sequence>
<dbReference type="OrthoDB" id="1108941at2759"/>
<organism evidence="2 3">
    <name type="scientific">Raphanus sativus</name>
    <name type="common">Radish</name>
    <name type="synonym">Raphanus raphanistrum var. sativus</name>
    <dbReference type="NCBI Taxonomy" id="3726"/>
    <lineage>
        <taxon>Eukaryota</taxon>
        <taxon>Viridiplantae</taxon>
        <taxon>Streptophyta</taxon>
        <taxon>Embryophyta</taxon>
        <taxon>Tracheophyta</taxon>
        <taxon>Spermatophyta</taxon>
        <taxon>Magnoliopsida</taxon>
        <taxon>eudicotyledons</taxon>
        <taxon>Gunneridae</taxon>
        <taxon>Pentapetalae</taxon>
        <taxon>rosids</taxon>
        <taxon>malvids</taxon>
        <taxon>Brassicales</taxon>
        <taxon>Brassicaceae</taxon>
        <taxon>Brassiceae</taxon>
        <taxon>Raphanus</taxon>
    </lineage>
</organism>
<dbReference type="PANTHER" id="PTHR33116">
    <property type="entry name" value="REVERSE TRANSCRIPTASE ZINC-BINDING DOMAIN-CONTAINING PROTEIN-RELATED-RELATED"/>
    <property type="match status" value="1"/>
</dbReference>
<protein>
    <submittedName>
        <fullName evidence="3">Uncharacterized protein LOC108808005</fullName>
    </submittedName>
</protein>
<dbReference type="InterPro" id="IPR026960">
    <property type="entry name" value="RVT-Znf"/>
</dbReference>
<dbReference type="AlphaFoldDB" id="A0A6J0JL30"/>
<proteinExistence type="predicted"/>
<dbReference type="RefSeq" id="XP_018435716.2">
    <property type="nucleotide sequence ID" value="XM_018580214.2"/>
</dbReference>
<evidence type="ECO:0000313" key="3">
    <source>
        <dbReference type="RefSeq" id="XP_018435716.2"/>
    </source>
</evidence>